<evidence type="ECO:0000313" key="5">
    <source>
        <dbReference type="Proteomes" id="UP001642409"/>
    </source>
</evidence>
<evidence type="ECO:0000313" key="1">
    <source>
        <dbReference type="EMBL" id="CAI9969854.1"/>
    </source>
</evidence>
<sequence length="693" mass="75722">MSGQLIGVSKQNSTYLSFDNVCIIDFTLYSGVKVEKVGLLGAVEGFLSILNSHIIIQVSGNSKFTNFGSIGILQSKCIKTNFNNIKLEFSSSNKTVYDVSEINVAALIGQTNSQEIMLDNIQFIKCNIIASSNIACVSGYSLSTKIYCEKIAITDSKLQTESETSNSACLIGMSLDSQYIVNYILINKSIISSLSVLNCYSAVILSQSSGDQGTIDNCKIINIILYSKSQQITYTAVIIAETINSIFNILNNQVENISVQVQSTSNLGISAGIIAFSSFSNIKIEKLVLLQCNITSNSRFPISSAMIGTFINGFNKIISIQLINNIILALDELYQNESNSYWGLSGMNYNNSTIFINEINILNQIIKVECQLLVSASALISQNYNSTININSIIISNSTVDASSFNTLIEFSVAASGIIGLDNYQNINGNSFININDIKLDNISISANSQLKEAYAAGIHVWGYKSQNMLSNIVILNSNISCSGKKHLRIGGIYAVLAQSFSRLNDIEITNCQFNANSFYVPININYDAYCGGIMGTLWIYANMELLSARIYNVNFTITGMITQVYTANVIGLSQGNITLSDIQLRNNIINSSGNNIVASNIVGYFNSKSYDRINSFTLLNSNFQSLTISTQNSTTNVIQFVAFVSSIQVPNSIITIINSMSLGYSTFNGIRFNNCDQLKVLNINDQLPQNGC</sequence>
<keyword evidence="5" id="KW-1185">Reference proteome</keyword>
<proteinExistence type="predicted"/>
<dbReference type="EMBL" id="CATOUU010001064">
    <property type="protein sequence ID" value="CAI9969854.1"/>
    <property type="molecule type" value="Genomic_DNA"/>
</dbReference>
<comment type="caution">
    <text evidence="2">The sequence shown here is derived from an EMBL/GenBank/DDBJ whole genome shotgun (WGS) entry which is preliminary data.</text>
</comment>
<gene>
    <name evidence="3" type="ORF">HINF_LOCUS16418</name>
    <name evidence="4" type="ORF">HINF_LOCUS16420</name>
    <name evidence="1" type="ORF">HINF_LOCUS57499</name>
    <name evidence="2" type="ORF">HINF_LOCUS57501</name>
</gene>
<protein>
    <submittedName>
        <fullName evidence="3">Hypothetical_protein</fullName>
    </submittedName>
</protein>
<dbReference type="EMBL" id="CATOUU010001064">
    <property type="protein sequence ID" value="CAI9969856.1"/>
    <property type="molecule type" value="Genomic_DNA"/>
</dbReference>
<reference evidence="2" key="1">
    <citation type="submission" date="2023-06" db="EMBL/GenBank/DDBJ databases">
        <authorList>
            <person name="Kurt Z."/>
        </authorList>
    </citation>
    <scope>NUCLEOTIDE SEQUENCE</scope>
</reference>
<evidence type="ECO:0000313" key="4">
    <source>
        <dbReference type="EMBL" id="CAL5999860.1"/>
    </source>
</evidence>
<dbReference type="EMBL" id="CAXDID020000040">
    <property type="protein sequence ID" value="CAL5999860.1"/>
    <property type="molecule type" value="Genomic_DNA"/>
</dbReference>
<dbReference type="Proteomes" id="UP001642409">
    <property type="component" value="Unassembled WGS sequence"/>
</dbReference>
<organism evidence="2">
    <name type="scientific">Hexamita inflata</name>
    <dbReference type="NCBI Taxonomy" id="28002"/>
    <lineage>
        <taxon>Eukaryota</taxon>
        <taxon>Metamonada</taxon>
        <taxon>Diplomonadida</taxon>
        <taxon>Hexamitidae</taxon>
        <taxon>Hexamitinae</taxon>
        <taxon>Hexamita</taxon>
    </lineage>
</organism>
<accession>A0AA86R1B2</accession>
<name>A0AA86R1B2_9EUKA</name>
<dbReference type="EMBL" id="CAXDID020000040">
    <property type="protein sequence ID" value="CAL5999856.1"/>
    <property type="molecule type" value="Genomic_DNA"/>
</dbReference>
<dbReference type="AlphaFoldDB" id="A0AA86R1B2"/>
<evidence type="ECO:0000313" key="3">
    <source>
        <dbReference type="EMBL" id="CAL5999856.1"/>
    </source>
</evidence>
<reference evidence="3 5" key="2">
    <citation type="submission" date="2024-07" db="EMBL/GenBank/DDBJ databases">
        <authorList>
            <person name="Akdeniz Z."/>
        </authorList>
    </citation>
    <scope>NUCLEOTIDE SEQUENCE [LARGE SCALE GENOMIC DNA]</scope>
</reference>
<evidence type="ECO:0000313" key="2">
    <source>
        <dbReference type="EMBL" id="CAI9969856.1"/>
    </source>
</evidence>